<dbReference type="NCBIfam" id="NF033233">
    <property type="entry name" value="twin_helix"/>
    <property type="match status" value="1"/>
</dbReference>
<dbReference type="RefSeq" id="WP_191287079.1">
    <property type="nucleotide sequence ID" value="NZ_BNCH01000007.1"/>
</dbReference>
<name>A0ABQ3J5E9_9RHOB</name>
<evidence type="ECO:0000256" key="2">
    <source>
        <dbReference type="ARBA" id="ARBA00022989"/>
    </source>
</evidence>
<keyword evidence="2 4" id="KW-1133">Transmembrane helix</keyword>
<dbReference type="PROSITE" id="PS51503">
    <property type="entry name" value="HIG1"/>
    <property type="match status" value="1"/>
</dbReference>
<proteinExistence type="predicted"/>
<feature type="transmembrane region" description="Helical" evidence="4">
    <location>
        <begin position="43"/>
        <end position="63"/>
    </location>
</feature>
<protein>
    <recommendedName>
        <fullName evidence="5">HIG1 domain-containing protein</fullName>
    </recommendedName>
</protein>
<reference evidence="7" key="1">
    <citation type="journal article" date="2019" name="Int. J. Syst. Evol. Microbiol.">
        <title>The Global Catalogue of Microorganisms (GCM) 10K type strain sequencing project: providing services to taxonomists for standard genome sequencing and annotation.</title>
        <authorList>
            <consortium name="The Broad Institute Genomics Platform"/>
            <consortium name="The Broad Institute Genome Sequencing Center for Infectious Disease"/>
            <person name="Wu L."/>
            <person name="Ma J."/>
        </authorList>
    </citation>
    <scope>NUCLEOTIDE SEQUENCE [LARGE SCALE GENOMIC DNA]</scope>
    <source>
        <strain evidence="7">KCTC 42443</strain>
    </source>
</reference>
<keyword evidence="3 4" id="KW-0472">Membrane</keyword>
<feature type="transmembrane region" description="Helical" evidence="4">
    <location>
        <begin position="6"/>
        <end position="31"/>
    </location>
</feature>
<evidence type="ECO:0000256" key="1">
    <source>
        <dbReference type="ARBA" id="ARBA00022692"/>
    </source>
</evidence>
<dbReference type="Proteomes" id="UP000609802">
    <property type="component" value="Unassembled WGS sequence"/>
</dbReference>
<evidence type="ECO:0000313" key="7">
    <source>
        <dbReference type="Proteomes" id="UP000609802"/>
    </source>
</evidence>
<gene>
    <name evidence="6" type="ORF">GCM10016455_26960</name>
</gene>
<evidence type="ECO:0000313" key="6">
    <source>
        <dbReference type="EMBL" id="GHF04388.1"/>
    </source>
</evidence>
<organism evidence="6 7">
    <name type="scientific">Aliiroseovarius zhejiangensis</name>
    <dbReference type="NCBI Taxonomy" id="1632025"/>
    <lineage>
        <taxon>Bacteria</taxon>
        <taxon>Pseudomonadati</taxon>
        <taxon>Pseudomonadota</taxon>
        <taxon>Alphaproteobacteria</taxon>
        <taxon>Rhodobacterales</taxon>
        <taxon>Paracoccaceae</taxon>
        <taxon>Aliiroseovarius</taxon>
    </lineage>
</organism>
<keyword evidence="7" id="KW-1185">Reference proteome</keyword>
<evidence type="ECO:0000256" key="4">
    <source>
        <dbReference type="SAM" id="Phobius"/>
    </source>
</evidence>
<accession>A0ABQ3J5E9</accession>
<evidence type="ECO:0000256" key="3">
    <source>
        <dbReference type="ARBA" id="ARBA00023136"/>
    </source>
</evidence>
<evidence type="ECO:0000259" key="5">
    <source>
        <dbReference type="PROSITE" id="PS51503"/>
    </source>
</evidence>
<comment type="caution">
    <text evidence="6">The sequence shown here is derived from an EMBL/GenBank/DDBJ whole genome shotgun (WGS) entry which is preliminary data.</text>
</comment>
<feature type="domain" description="HIG1" evidence="5">
    <location>
        <begin position="1"/>
        <end position="68"/>
    </location>
</feature>
<dbReference type="InterPro" id="IPR007667">
    <property type="entry name" value="Hypoxia_induced_domain"/>
</dbReference>
<sequence>MFDDPLFLIVAVACGAVVIILMLGIGSFGIGGETSRKYSNKMMRWRVAAQAIAIALILLFVWLRGGNG</sequence>
<dbReference type="Gene3D" id="6.10.140.1320">
    <property type="match status" value="1"/>
</dbReference>
<dbReference type="Pfam" id="PF04588">
    <property type="entry name" value="HIG_1_N"/>
    <property type="match status" value="1"/>
</dbReference>
<keyword evidence="1 4" id="KW-0812">Transmembrane</keyword>
<dbReference type="EMBL" id="BNCH01000007">
    <property type="protein sequence ID" value="GHF04388.1"/>
    <property type="molecule type" value="Genomic_DNA"/>
</dbReference>